<dbReference type="AlphaFoldDB" id="C4J8F8"/>
<dbReference type="EMBL" id="BT087105">
    <property type="protein sequence ID" value="ACR37458.1"/>
    <property type="molecule type" value="mRNA"/>
</dbReference>
<proteinExistence type="evidence at transcript level"/>
<accession>C4J8F8</accession>
<name>C4J8F8_MAIZE</name>
<evidence type="ECO:0000313" key="1">
    <source>
        <dbReference type="EMBL" id="ACR37458.1"/>
    </source>
</evidence>
<sequence length="80" mass="8972">METPQSIHLMNPISCVRKPAELPANHPLHCTLDCGRTLPHIIRKLKGTSAYHTNKIDWTIQKRASFCAAYLDRSTTTSLA</sequence>
<reference evidence="1" key="2">
    <citation type="submission" date="2012-06" db="EMBL/GenBank/DDBJ databases">
        <authorList>
            <person name="Yu Y."/>
            <person name="Currie J."/>
            <person name="Lomeli R."/>
            <person name="Angelova A."/>
            <person name="Collura K."/>
            <person name="Wissotski M."/>
            <person name="Campos D."/>
            <person name="Kudrna D."/>
            <person name="Golser W."/>
            <person name="Ashely E."/>
            <person name="Descour A."/>
            <person name="Fernandes J."/>
            <person name="Soderlund C."/>
            <person name="Walbot V."/>
        </authorList>
    </citation>
    <scope>NUCLEOTIDE SEQUENCE</scope>
    <source>
        <strain evidence="1">B73</strain>
    </source>
</reference>
<reference evidence="1" key="1">
    <citation type="journal article" date="2009" name="PLoS Genet.">
        <title>Sequencing, mapping, and analysis of 27,455 maize full-length cDNAs.</title>
        <authorList>
            <person name="Soderlund C."/>
            <person name="Descour A."/>
            <person name="Kudrna D."/>
            <person name="Bomhoff M."/>
            <person name="Boyd L."/>
            <person name="Currie J."/>
            <person name="Angelova A."/>
            <person name="Collura K."/>
            <person name="Wissotski M."/>
            <person name="Ashley E."/>
            <person name="Morrow D."/>
            <person name="Fernandes J."/>
            <person name="Walbot V."/>
            <person name="Yu Y."/>
        </authorList>
    </citation>
    <scope>NUCLEOTIDE SEQUENCE</scope>
    <source>
        <strain evidence="1">B73</strain>
    </source>
</reference>
<organism evidence="1">
    <name type="scientific">Zea mays</name>
    <name type="common">Maize</name>
    <dbReference type="NCBI Taxonomy" id="4577"/>
    <lineage>
        <taxon>Eukaryota</taxon>
        <taxon>Viridiplantae</taxon>
        <taxon>Streptophyta</taxon>
        <taxon>Embryophyta</taxon>
        <taxon>Tracheophyta</taxon>
        <taxon>Spermatophyta</taxon>
        <taxon>Magnoliopsida</taxon>
        <taxon>Liliopsida</taxon>
        <taxon>Poales</taxon>
        <taxon>Poaceae</taxon>
        <taxon>PACMAD clade</taxon>
        <taxon>Panicoideae</taxon>
        <taxon>Andropogonodae</taxon>
        <taxon>Andropogoneae</taxon>
        <taxon>Tripsacinae</taxon>
        <taxon>Zea</taxon>
    </lineage>
</organism>
<protein>
    <submittedName>
        <fullName evidence="1">Uncharacterized protein</fullName>
    </submittedName>
</protein>